<keyword evidence="3" id="KW-0479">Metal-binding</keyword>
<evidence type="ECO:0000256" key="10">
    <source>
        <dbReference type="HAMAP-Rule" id="MF_00952"/>
    </source>
</evidence>
<keyword evidence="8 10" id="KW-0238">DNA-binding</keyword>
<feature type="domain" description="Topo IA-type catalytic" evidence="12">
    <location>
        <begin position="130"/>
        <end position="558"/>
    </location>
</feature>
<evidence type="ECO:0000313" key="13">
    <source>
        <dbReference type="EMBL" id="OGF65353.1"/>
    </source>
</evidence>
<dbReference type="InterPro" id="IPR013824">
    <property type="entry name" value="Topo_IA_cen_sub1"/>
</dbReference>
<dbReference type="Gene3D" id="3.30.65.10">
    <property type="entry name" value="Bacterial Topoisomerase I, domain 1"/>
    <property type="match status" value="2"/>
</dbReference>
<dbReference type="EC" id="5.6.2.1" evidence="10"/>
<dbReference type="PROSITE" id="PS52039">
    <property type="entry name" value="TOPO_IA_2"/>
    <property type="match status" value="1"/>
</dbReference>
<dbReference type="InterPro" id="IPR003602">
    <property type="entry name" value="Topo_IA_DNA-bd_dom"/>
</dbReference>
<dbReference type="GO" id="GO:0008270">
    <property type="term" value="F:zinc ion binding"/>
    <property type="evidence" value="ECO:0007669"/>
    <property type="project" value="UniProtKB-KW"/>
</dbReference>
<dbReference type="CDD" id="cd03363">
    <property type="entry name" value="TOPRIM_TopoIA_TopoI"/>
    <property type="match status" value="1"/>
</dbReference>
<accession>A0A1F5VPR6</accession>
<keyword evidence="5" id="KW-0862">Zinc</keyword>
<dbReference type="SMART" id="SM00436">
    <property type="entry name" value="TOP1Bc"/>
    <property type="match status" value="1"/>
</dbReference>
<dbReference type="AlphaFoldDB" id="A0A1F5VPR6"/>
<feature type="site" description="Interaction with DNA" evidence="10">
    <location>
        <position position="140"/>
    </location>
</feature>
<dbReference type="Gene3D" id="3.40.50.140">
    <property type="match status" value="1"/>
</dbReference>
<dbReference type="GO" id="GO:0003917">
    <property type="term" value="F:DNA topoisomerase type I (single strand cut, ATP-independent) activity"/>
    <property type="evidence" value="ECO:0007669"/>
    <property type="project" value="UniProtKB-UniRule"/>
</dbReference>
<evidence type="ECO:0000256" key="2">
    <source>
        <dbReference type="ARBA" id="ARBA00009446"/>
    </source>
</evidence>
<dbReference type="GO" id="GO:0003677">
    <property type="term" value="F:DNA binding"/>
    <property type="evidence" value="ECO:0007669"/>
    <property type="project" value="UniProtKB-KW"/>
</dbReference>
<evidence type="ECO:0000256" key="5">
    <source>
        <dbReference type="ARBA" id="ARBA00022833"/>
    </source>
</evidence>
<dbReference type="SUPFAM" id="SSF57783">
    <property type="entry name" value="Zinc beta-ribbon"/>
    <property type="match status" value="1"/>
</dbReference>
<dbReference type="HAMAP" id="MF_00952">
    <property type="entry name" value="Topoisom_1_prok"/>
    <property type="match status" value="1"/>
</dbReference>
<comment type="catalytic activity">
    <reaction evidence="1 10">
        <text>ATP-independent breakage of single-stranded DNA, followed by passage and rejoining.</text>
        <dbReference type="EC" id="5.6.2.1"/>
    </reaction>
</comment>
<dbReference type="PRINTS" id="PR00417">
    <property type="entry name" value="PRTPISMRASEI"/>
</dbReference>
<sequence length="698" mass="79855">MNLVIVESPTKAKTITRFLGRGFKVESSFGHIRDLPKSTLGIDVEKNFEPKYIIPTRSRKAVNALKKLAGKAEKIILATDEDREGEAIAWHLISALDLEDKPEDKIERIVFHEITEKAIKEALKNPRGLDLKLVDAQQARRILDRLVGYKLSPFLWKKFYRGLSAGRVQSVAVRLIAEREREIENFKPEEYWTVFADLEKPSSKETFTASLFKKNGETLTKFAIKNQEEADRIIKELNKKEWIVENVDKKAVSRNPLPPFTTSTLQQDAFRRLGFSAKQTMMIAQQLYEGIELGEGSIGLITYMRTDSLNLSEDSLKSAAEFIRSEFGDQYALPSPRRFKTKSKGAQEAHEAIRPANPSIKPEDIKNFLDRRQFRLYDLIWKRFIATQMPPALFDATSIDIKVWDFIFRATGQIQRFDGFLKAYPIKFSEVSLPELSPKDKVNLLKLNPLQHFTEPPARYTEASLIKTLEKNGIGRPSTYAPTISTIQERRYVERFEKRLKPTEIGLLVNDMLVEHFPEIVDIQFTAKMEEELDEIAAGNIEWQPVIKDFYEPFAKNLAIKYESVEKKEMTETTDKVCEKCGKPMIIKHGRFGRFMACSGFPECKTAKPLPPISLNIKCPKCHEGEIVERNTRRGKPFYGCSLYPKCDFATWLKPTGDMCPECSLPLVYAKNGIKCSSKTCDFIAKDISQKNETTQNA</sequence>
<comment type="function">
    <text evidence="10">Releases the supercoiling and torsional tension of DNA, which is introduced during the DNA replication and transcription, by transiently cleaving and rejoining one strand of the DNA duplex. Introduces a single-strand break via transesterification at a target site in duplex DNA. The scissile phosphodiester is attacked by the catalytic tyrosine of the enzyme, resulting in the formation of a DNA-(5'-phosphotyrosyl)-enzyme intermediate and the expulsion of a 3'-OH DNA strand. The free DNA strand then undergoes passage around the unbroken strand, thus removing DNA supercoils. Finally, in the religation step, the DNA 3'-OH attacks the covalent intermediate to expel the active-site tyrosine and restore the DNA phosphodiester backbone.</text>
</comment>
<evidence type="ECO:0000256" key="6">
    <source>
        <dbReference type="ARBA" id="ARBA00022842"/>
    </source>
</evidence>
<dbReference type="PANTHER" id="PTHR42785">
    <property type="entry name" value="DNA TOPOISOMERASE, TYPE IA, CORE"/>
    <property type="match status" value="1"/>
</dbReference>
<dbReference type="CDD" id="cd00186">
    <property type="entry name" value="TOP1Ac"/>
    <property type="match status" value="1"/>
</dbReference>
<feature type="site" description="Interaction with DNA" evidence="10">
    <location>
        <position position="490"/>
    </location>
</feature>
<dbReference type="InterPro" id="IPR013825">
    <property type="entry name" value="Topo_IA_cen_sub2"/>
</dbReference>
<dbReference type="SUPFAM" id="SSF56712">
    <property type="entry name" value="Prokaryotic type I DNA topoisomerase"/>
    <property type="match status" value="1"/>
</dbReference>
<name>A0A1F5VPR6_9BACT</name>
<keyword evidence="9 10" id="KW-0413">Isomerase</keyword>
<dbReference type="EMBL" id="MFHH01000009">
    <property type="protein sequence ID" value="OGF65353.1"/>
    <property type="molecule type" value="Genomic_DNA"/>
</dbReference>
<dbReference type="Gene3D" id="2.70.20.10">
    <property type="entry name" value="Topoisomerase I, domain 3"/>
    <property type="match status" value="1"/>
</dbReference>
<evidence type="ECO:0000256" key="9">
    <source>
        <dbReference type="ARBA" id="ARBA00023235"/>
    </source>
</evidence>
<comment type="similarity">
    <text evidence="2 10">Belongs to the type IA topoisomerase family.</text>
</comment>
<reference evidence="13 14" key="1">
    <citation type="journal article" date="2016" name="Nat. Commun.">
        <title>Thousands of microbial genomes shed light on interconnected biogeochemical processes in an aquifer system.</title>
        <authorList>
            <person name="Anantharaman K."/>
            <person name="Brown C.T."/>
            <person name="Hug L.A."/>
            <person name="Sharon I."/>
            <person name="Castelle C.J."/>
            <person name="Probst A.J."/>
            <person name="Thomas B.C."/>
            <person name="Singh A."/>
            <person name="Wilkins M.J."/>
            <person name="Karaoz U."/>
            <person name="Brodie E.L."/>
            <person name="Williams K.H."/>
            <person name="Hubbard S.S."/>
            <person name="Banfield J.F."/>
        </authorList>
    </citation>
    <scope>NUCLEOTIDE SEQUENCE [LARGE SCALE GENOMIC DNA]</scope>
</reference>
<keyword evidence="7 10" id="KW-0799">Topoisomerase</keyword>
<dbReference type="GO" id="GO:0005694">
    <property type="term" value="C:chromosome"/>
    <property type="evidence" value="ECO:0007669"/>
    <property type="project" value="InterPro"/>
</dbReference>
<dbReference type="Pfam" id="PF01396">
    <property type="entry name" value="Zn_ribbon_Top1"/>
    <property type="match status" value="2"/>
</dbReference>
<feature type="site" description="Interaction with DNA" evidence="10">
    <location>
        <position position="305"/>
    </location>
</feature>
<keyword evidence="6" id="KW-0460">Magnesium</keyword>
<dbReference type="InterPro" id="IPR034149">
    <property type="entry name" value="TOPRIM_TopoI"/>
</dbReference>
<evidence type="ECO:0000256" key="8">
    <source>
        <dbReference type="ARBA" id="ARBA00023125"/>
    </source>
</evidence>
<feature type="site" description="Interaction with DNA" evidence="10">
    <location>
        <position position="144"/>
    </location>
</feature>
<dbReference type="PROSITE" id="PS00396">
    <property type="entry name" value="TOPO_IA_1"/>
    <property type="match status" value="1"/>
</dbReference>
<feature type="domain" description="Toprim" evidence="11">
    <location>
        <begin position="1"/>
        <end position="114"/>
    </location>
</feature>
<feature type="site" description="Interaction with DNA" evidence="10">
    <location>
        <position position="156"/>
    </location>
</feature>
<evidence type="ECO:0000256" key="4">
    <source>
        <dbReference type="ARBA" id="ARBA00022771"/>
    </source>
</evidence>
<gene>
    <name evidence="10" type="primary">topA</name>
    <name evidence="13" type="ORF">A2Z53_02475</name>
</gene>
<evidence type="ECO:0000313" key="14">
    <source>
        <dbReference type="Proteomes" id="UP000177451"/>
    </source>
</evidence>
<evidence type="ECO:0000256" key="3">
    <source>
        <dbReference type="ARBA" id="ARBA00022723"/>
    </source>
</evidence>
<dbReference type="Gene3D" id="1.10.460.10">
    <property type="entry name" value="Topoisomerase I, domain 2"/>
    <property type="match status" value="1"/>
</dbReference>
<protein>
    <recommendedName>
        <fullName evidence="10">DNA topoisomerase 1</fullName>
        <ecNumber evidence="10">5.6.2.1</ecNumber>
    </recommendedName>
    <alternativeName>
        <fullName evidence="10">DNA topoisomerase I</fullName>
    </alternativeName>
</protein>
<dbReference type="InterPro" id="IPR006171">
    <property type="entry name" value="TOPRIM_dom"/>
</dbReference>
<feature type="site" description="Interaction with DNA" evidence="10">
    <location>
        <position position="141"/>
    </location>
</feature>
<dbReference type="InterPro" id="IPR028612">
    <property type="entry name" value="Topoisom_1_IA"/>
</dbReference>
<dbReference type="PANTHER" id="PTHR42785:SF1">
    <property type="entry name" value="DNA TOPOISOMERASE"/>
    <property type="match status" value="1"/>
</dbReference>
<comment type="caution">
    <text evidence="13">The sequence shown here is derived from an EMBL/GenBank/DDBJ whole genome shotgun (WGS) entry which is preliminary data.</text>
</comment>
<evidence type="ECO:0000256" key="7">
    <source>
        <dbReference type="ARBA" id="ARBA00023029"/>
    </source>
</evidence>
<dbReference type="GO" id="GO:0006265">
    <property type="term" value="P:DNA topological change"/>
    <property type="evidence" value="ECO:0007669"/>
    <property type="project" value="UniProtKB-UniRule"/>
</dbReference>
<dbReference type="InterPro" id="IPR003601">
    <property type="entry name" value="Topo_IA_2"/>
</dbReference>
<dbReference type="Pfam" id="PF01131">
    <property type="entry name" value="Topoisom_bac"/>
    <property type="match status" value="1"/>
</dbReference>
<comment type="subunit">
    <text evidence="10">Monomer.</text>
</comment>
<feature type="site" description="Interaction with DNA" evidence="10">
    <location>
        <position position="31"/>
    </location>
</feature>
<dbReference type="InterPro" id="IPR013497">
    <property type="entry name" value="Topo_IA_cen"/>
</dbReference>
<evidence type="ECO:0000256" key="1">
    <source>
        <dbReference type="ARBA" id="ARBA00000213"/>
    </source>
</evidence>
<dbReference type="Gene3D" id="1.10.290.10">
    <property type="entry name" value="Topoisomerase I, domain 4"/>
    <property type="match status" value="1"/>
</dbReference>
<evidence type="ECO:0000259" key="11">
    <source>
        <dbReference type="PROSITE" id="PS50880"/>
    </source>
</evidence>
<keyword evidence="4" id="KW-0863">Zinc-finger</keyword>
<dbReference type="InterPro" id="IPR023406">
    <property type="entry name" value="Topo_IA_AS"/>
</dbReference>
<dbReference type="Proteomes" id="UP000177451">
    <property type="component" value="Unassembled WGS sequence"/>
</dbReference>
<organism evidence="13 14">
    <name type="scientific">Candidatus Giovannonibacteria bacterium RIFCSPHIGHO2_02_42_15</name>
    <dbReference type="NCBI Taxonomy" id="1798329"/>
    <lineage>
        <taxon>Bacteria</taxon>
        <taxon>Candidatus Giovannoniibacteriota</taxon>
    </lineage>
</organism>
<evidence type="ECO:0000259" key="12">
    <source>
        <dbReference type="PROSITE" id="PS52039"/>
    </source>
</evidence>
<feature type="site" description="Interaction with DNA" evidence="10">
    <location>
        <position position="149"/>
    </location>
</feature>
<dbReference type="InterPro" id="IPR005733">
    <property type="entry name" value="TopoI_bac-type"/>
</dbReference>
<dbReference type="SMART" id="SM00437">
    <property type="entry name" value="TOP1Ac"/>
    <property type="match status" value="1"/>
</dbReference>
<dbReference type="SMART" id="SM00493">
    <property type="entry name" value="TOPRIM"/>
    <property type="match status" value="1"/>
</dbReference>
<dbReference type="InterPro" id="IPR000380">
    <property type="entry name" value="Topo_IA"/>
</dbReference>
<dbReference type="PROSITE" id="PS50880">
    <property type="entry name" value="TOPRIM"/>
    <property type="match status" value="1"/>
</dbReference>
<feature type="region of interest" description="Interaction with DNA" evidence="10">
    <location>
        <begin position="164"/>
        <end position="169"/>
    </location>
</feature>
<proteinExistence type="inferred from homology"/>
<dbReference type="InterPro" id="IPR013826">
    <property type="entry name" value="Topo_IA_cen_sub3"/>
</dbReference>
<dbReference type="InterPro" id="IPR013498">
    <property type="entry name" value="Topo_IA_Znf"/>
</dbReference>
<dbReference type="InterPro" id="IPR023405">
    <property type="entry name" value="Topo_IA_core_domain"/>
</dbReference>
<dbReference type="NCBIfam" id="TIGR01051">
    <property type="entry name" value="topA_bact"/>
    <property type="match status" value="1"/>
</dbReference>
<dbReference type="Pfam" id="PF01751">
    <property type="entry name" value="Toprim"/>
    <property type="match status" value="1"/>
</dbReference>
<feature type="active site" description="O-(5'-phospho-DNA)-tyrosine intermediate" evidence="10">
    <location>
        <position position="303"/>
    </location>
</feature>